<gene>
    <name evidence="6" type="ORF">BU14_1518s0001</name>
</gene>
<dbReference type="InterPro" id="IPR002812">
    <property type="entry name" value="DHQS"/>
</dbReference>
<keyword evidence="2" id="KW-0057">Aromatic amino acid biosynthesis</keyword>
<dbReference type="PANTHER" id="PTHR33563:SF1">
    <property type="entry name" value="3-DEHYDROQUINATE SYNTHASE"/>
    <property type="match status" value="1"/>
</dbReference>
<dbReference type="InterPro" id="IPR056179">
    <property type="entry name" value="DHQS_C"/>
</dbReference>
<evidence type="ECO:0000256" key="2">
    <source>
        <dbReference type="ARBA" id="ARBA00023141"/>
    </source>
</evidence>
<dbReference type="GO" id="GO:0009073">
    <property type="term" value="P:aromatic amino acid family biosynthetic process"/>
    <property type="evidence" value="ECO:0007669"/>
    <property type="project" value="UniProtKB-KW"/>
</dbReference>
<dbReference type="EMBL" id="KV919555">
    <property type="protein sequence ID" value="OSX69435.1"/>
    <property type="molecule type" value="Genomic_DNA"/>
</dbReference>
<keyword evidence="1" id="KW-0028">Amino-acid biosynthesis</keyword>
<organism evidence="6 7">
    <name type="scientific">Porphyra umbilicalis</name>
    <name type="common">Purple laver</name>
    <name type="synonym">Red alga</name>
    <dbReference type="NCBI Taxonomy" id="2786"/>
    <lineage>
        <taxon>Eukaryota</taxon>
        <taxon>Rhodophyta</taxon>
        <taxon>Bangiophyceae</taxon>
        <taxon>Bangiales</taxon>
        <taxon>Bangiaceae</taxon>
        <taxon>Porphyra</taxon>
    </lineage>
</organism>
<feature type="compositionally biased region" description="Low complexity" evidence="3">
    <location>
        <begin position="49"/>
        <end position="66"/>
    </location>
</feature>
<feature type="domain" description="3-dehydroquinate synthase N-terminal" evidence="4">
    <location>
        <begin position="84"/>
        <end position="284"/>
    </location>
</feature>
<proteinExistence type="predicted"/>
<evidence type="ECO:0000256" key="1">
    <source>
        <dbReference type="ARBA" id="ARBA00022605"/>
    </source>
</evidence>
<sequence>MAAFVPPTLDPHLHPATSDAGSRLSWQSVDHRPPSAPLVTARRRRRHASAAPATTASAMAAAAAADAPPPRSPPTATAIPTGAKTFWIHPLSTEVATTALEAGFSTFVFDGPAEAAPYRQLARFDTLLLSPGGGGDGGVYRLDTDGGGGDGSGVEEGGASAVVASIRLGAHLRIDTPEQQGTAMGLAGREPLVVMDTTRRDTSQADAAASVSGDGGGGGVTSQPWWIIPAENLLAAYAQTATALVAVAATPDEAATLLATLEVGVAGVVLRTSRPDDVAALARLRDRLSGGGTEALAAATVTSIRNVGVGDRVCVDTASLLGVDEGLLVGSASQALFLVLSEAAACAYVPSRPFRVNAGPVHSYVLTPGGRTRYLADLRAGDEVTVVDVAGRVRAATVGRVKIERRPLVLVGVELAGVFRSVLLQNAETVRLAAACANDAAGGLGGEAWGAGVAVSALAVGDEVAVRSDAYARHVGMAIEETIIEA</sequence>
<dbReference type="GO" id="GO:0003856">
    <property type="term" value="F:3-dehydroquinate synthase activity"/>
    <property type="evidence" value="ECO:0007669"/>
    <property type="project" value="InterPro"/>
</dbReference>
<evidence type="ECO:0000259" key="5">
    <source>
        <dbReference type="Pfam" id="PF26558"/>
    </source>
</evidence>
<reference evidence="6 7" key="1">
    <citation type="submission" date="2017-03" db="EMBL/GenBank/DDBJ databases">
        <title>WGS assembly of Porphyra umbilicalis.</title>
        <authorList>
            <person name="Brawley S.H."/>
            <person name="Blouin N.A."/>
            <person name="Ficko-Blean E."/>
            <person name="Wheeler G.L."/>
            <person name="Lohr M."/>
            <person name="Goodson H.V."/>
            <person name="Jenkins J.W."/>
            <person name="Blaby-Haas C.E."/>
            <person name="Helliwell K.E."/>
            <person name="Chan C."/>
            <person name="Marriage T."/>
            <person name="Bhattacharya D."/>
            <person name="Klein A.S."/>
            <person name="Badis Y."/>
            <person name="Brodie J."/>
            <person name="Cao Y."/>
            <person name="Collen J."/>
            <person name="Dittami S.M."/>
            <person name="Gachon C.M."/>
            <person name="Green B.R."/>
            <person name="Karpowicz S."/>
            <person name="Kim J.W."/>
            <person name="Kudahl U."/>
            <person name="Lin S."/>
            <person name="Michel G."/>
            <person name="Mittag M."/>
            <person name="Olson B.J."/>
            <person name="Pangilinan J."/>
            <person name="Peng Y."/>
            <person name="Qiu H."/>
            <person name="Shu S."/>
            <person name="Singer J.T."/>
            <person name="Smith A.G."/>
            <person name="Sprecher B.N."/>
            <person name="Wagner V."/>
            <person name="Wang W."/>
            <person name="Wang Z.-Y."/>
            <person name="Yan J."/>
            <person name="Yarish C."/>
            <person name="Zoeuner-Riek S."/>
            <person name="Zhuang Y."/>
            <person name="Zou Y."/>
            <person name="Lindquist E.A."/>
            <person name="Grimwood J."/>
            <person name="Barry K."/>
            <person name="Rokhsar D.S."/>
            <person name="Schmutz J."/>
            <person name="Stiller J.W."/>
            <person name="Grossman A.R."/>
            <person name="Prochnik S.E."/>
        </authorList>
    </citation>
    <scope>NUCLEOTIDE SEQUENCE [LARGE SCALE GENOMIC DNA]</scope>
    <source>
        <strain evidence="6">4086291</strain>
    </source>
</reference>
<dbReference type="Proteomes" id="UP000218209">
    <property type="component" value="Unassembled WGS sequence"/>
</dbReference>
<dbReference type="InterPro" id="IPR030960">
    <property type="entry name" value="DHQS/DOIS_N"/>
</dbReference>
<dbReference type="PANTHER" id="PTHR33563">
    <property type="match status" value="1"/>
</dbReference>
<name>A0A1X6NLF2_PORUM</name>
<evidence type="ECO:0000256" key="3">
    <source>
        <dbReference type="SAM" id="MobiDB-lite"/>
    </source>
</evidence>
<feature type="domain" description="3-dehydroquinate synthase C-terminal" evidence="5">
    <location>
        <begin position="299"/>
        <end position="485"/>
    </location>
</feature>
<evidence type="ECO:0008006" key="8">
    <source>
        <dbReference type="Google" id="ProtNLM"/>
    </source>
</evidence>
<accession>A0A1X6NLF2</accession>
<evidence type="ECO:0000313" key="6">
    <source>
        <dbReference type="EMBL" id="OSX69435.1"/>
    </source>
</evidence>
<dbReference type="OrthoDB" id="3275at2759"/>
<dbReference type="GO" id="GO:0016491">
    <property type="term" value="F:oxidoreductase activity"/>
    <property type="evidence" value="ECO:0007669"/>
    <property type="project" value="InterPro"/>
</dbReference>
<evidence type="ECO:0000259" key="4">
    <source>
        <dbReference type="Pfam" id="PF01959"/>
    </source>
</evidence>
<feature type="region of interest" description="Disordered" evidence="3">
    <location>
        <begin position="1"/>
        <end position="79"/>
    </location>
</feature>
<dbReference type="Pfam" id="PF26558">
    <property type="entry name" value="DHQS_2nd"/>
    <property type="match status" value="1"/>
</dbReference>
<dbReference type="GO" id="GO:0008652">
    <property type="term" value="P:amino acid biosynthetic process"/>
    <property type="evidence" value="ECO:0007669"/>
    <property type="project" value="UniProtKB-KW"/>
</dbReference>
<keyword evidence="7" id="KW-1185">Reference proteome</keyword>
<dbReference type="AlphaFoldDB" id="A0A1X6NLF2"/>
<protein>
    <recommendedName>
        <fullName evidence="8">3-dehydroquinate synthase</fullName>
    </recommendedName>
</protein>
<evidence type="ECO:0000313" key="7">
    <source>
        <dbReference type="Proteomes" id="UP000218209"/>
    </source>
</evidence>
<dbReference type="Pfam" id="PF01959">
    <property type="entry name" value="DHQS"/>
    <property type="match status" value="1"/>
</dbReference>